<organism evidence="2 3">
    <name type="scientific">Palleronia caenipelagi</name>
    <dbReference type="NCBI Taxonomy" id="2489174"/>
    <lineage>
        <taxon>Bacteria</taxon>
        <taxon>Pseudomonadati</taxon>
        <taxon>Pseudomonadota</taxon>
        <taxon>Alphaproteobacteria</taxon>
        <taxon>Rhodobacterales</taxon>
        <taxon>Roseobacteraceae</taxon>
        <taxon>Palleronia</taxon>
    </lineage>
</organism>
<dbReference type="InterPro" id="IPR005586">
    <property type="entry name" value="ABC_trans_aux"/>
</dbReference>
<dbReference type="EMBL" id="VFSV01000013">
    <property type="protein sequence ID" value="TRD20668.1"/>
    <property type="molecule type" value="Genomic_DNA"/>
</dbReference>
<gene>
    <name evidence="2" type="ORF">FEV53_09480</name>
</gene>
<dbReference type="PROSITE" id="PS51257">
    <property type="entry name" value="PROKAR_LIPOPROTEIN"/>
    <property type="match status" value="1"/>
</dbReference>
<accession>A0A547Q2U4</accession>
<sequence length="185" mass="19982">MLRPLLIASTLGFLAACGGTPLRYDVPVTSAQGRIPVSVGSVEVRDVSLPLYAEQEVIYYEDETGAVVGDDNLLWADDPQRHFTESLAQGLASRTSARVAAEPWPFYDRPAARLDVRISKALPSRDGQYRVSGQYFVSSSEGTTPERARRFDLAAPYQPGNVASIAAAKSQIIGELVALIARDGL</sequence>
<protein>
    <submittedName>
        <fullName evidence="2">Membrane integrity-associated transporter subunit PqiC</fullName>
    </submittedName>
</protein>
<evidence type="ECO:0000259" key="1">
    <source>
        <dbReference type="Pfam" id="PF03886"/>
    </source>
</evidence>
<dbReference type="SUPFAM" id="SSF159594">
    <property type="entry name" value="XCC0632-like"/>
    <property type="match status" value="1"/>
</dbReference>
<dbReference type="Pfam" id="PF03886">
    <property type="entry name" value="ABC_trans_aux"/>
    <property type="match status" value="1"/>
</dbReference>
<dbReference type="Proteomes" id="UP000318590">
    <property type="component" value="Unassembled WGS sequence"/>
</dbReference>
<reference evidence="2 3" key="1">
    <citation type="submission" date="2019-06" db="EMBL/GenBank/DDBJ databases">
        <title>Paenimaribius caenipelagi gen. nov., sp. nov., isolated from a tidal flat.</title>
        <authorList>
            <person name="Yoon J.-H."/>
        </authorList>
    </citation>
    <scope>NUCLEOTIDE SEQUENCE [LARGE SCALE GENOMIC DNA]</scope>
    <source>
        <strain evidence="2 3">JBTF-M29</strain>
    </source>
</reference>
<evidence type="ECO:0000313" key="2">
    <source>
        <dbReference type="EMBL" id="TRD20668.1"/>
    </source>
</evidence>
<dbReference type="OrthoDB" id="7858211at2"/>
<dbReference type="Gene3D" id="3.40.50.10610">
    <property type="entry name" value="ABC-type transport auxiliary lipoprotein component"/>
    <property type="match status" value="1"/>
</dbReference>
<keyword evidence="3" id="KW-1185">Reference proteome</keyword>
<dbReference type="RefSeq" id="WP_142834575.1">
    <property type="nucleotide sequence ID" value="NZ_VFSV01000013.1"/>
</dbReference>
<proteinExistence type="predicted"/>
<evidence type="ECO:0000313" key="3">
    <source>
        <dbReference type="Proteomes" id="UP000318590"/>
    </source>
</evidence>
<comment type="caution">
    <text evidence="2">The sequence shown here is derived from an EMBL/GenBank/DDBJ whole genome shotgun (WGS) entry which is preliminary data.</text>
</comment>
<dbReference type="AlphaFoldDB" id="A0A547Q2U4"/>
<feature type="domain" description="ABC-type transport auxiliary lipoprotein component" evidence="1">
    <location>
        <begin position="30"/>
        <end position="181"/>
    </location>
</feature>
<name>A0A547Q2U4_9RHOB</name>